<accession>A0ABS3C2R2</accession>
<gene>
    <name evidence="3" type="ORF">J0A68_10570</name>
</gene>
<organism evidence="3 4">
    <name type="scientific">Algoriphagus oliviformis</name>
    <dbReference type="NCBI Taxonomy" id="2811231"/>
    <lineage>
        <taxon>Bacteria</taxon>
        <taxon>Pseudomonadati</taxon>
        <taxon>Bacteroidota</taxon>
        <taxon>Cytophagia</taxon>
        <taxon>Cytophagales</taxon>
        <taxon>Cyclobacteriaceae</taxon>
        <taxon>Algoriphagus</taxon>
    </lineage>
</organism>
<dbReference type="EMBL" id="JAFKCT010000003">
    <property type="protein sequence ID" value="MBN7811403.1"/>
    <property type="molecule type" value="Genomic_DNA"/>
</dbReference>
<keyword evidence="2" id="KW-0732">Signal</keyword>
<keyword evidence="4" id="KW-1185">Reference proteome</keyword>
<evidence type="ECO:0000256" key="1">
    <source>
        <dbReference type="SAM" id="Coils"/>
    </source>
</evidence>
<feature type="chain" id="PRO_5046543262" evidence="2">
    <location>
        <begin position="25"/>
        <end position="117"/>
    </location>
</feature>
<dbReference type="RefSeq" id="WP_206578173.1">
    <property type="nucleotide sequence ID" value="NZ_JAFKCT010000003.1"/>
</dbReference>
<feature type="coiled-coil region" evidence="1">
    <location>
        <begin position="42"/>
        <end position="111"/>
    </location>
</feature>
<evidence type="ECO:0000313" key="4">
    <source>
        <dbReference type="Proteomes" id="UP000664317"/>
    </source>
</evidence>
<proteinExistence type="predicted"/>
<evidence type="ECO:0000313" key="3">
    <source>
        <dbReference type="EMBL" id="MBN7811403.1"/>
    </source>
</evidence>
<comment type="caution">
    <text evidence="3">The sequence shown here is derived from an EMBL/GenBank/DDBJ whole genome shotgun (WGS) entry which is preliminary data.</text>
</comment>
<keyword evidence="1" id="KW-0175">Coiled coil</keyword>
<sequence>MKTIAKLTSLVLILFVTSFVSAQAQESNSKQSKKEMKMASSLEKAKLDLAKSRIKVSDMTAEHAKKKEKFEKLQAKGKLSPNDVASRTKALDKLAKKIEKEEATIERLEKFIEENSL</sequence>
<feature type="signal peptide" evidence="2">
    <location>
        <begin position="1"/>
        <end position="24"/>
    </location>
</feature>
<protein>
    <submittedName>
        <fullName evidence="3">Uncharacterized protein</fullName>
    </submittedName>
</protein>
<evidence type="ECO:0000256" key="2">
    <source>
        <dbReference type="SAM" id="SignalP"/>
    </source>
</evidence>
<reference evidence="3 4" key="1">
    <citation type="submission" date="2021-03" db="EMBL/GenBank/DDBJ databases">
        <title>novel species isolated from a fishpond in China.</title>
        <authorList>
            <person name="Lu H."/>
            <person name="Cai Z."/>
        </authorList>
    </citation>
    <scope>NUCLEOTIDE SEQUENCE [LARGE SCALE GENOMIC DNA]</scope>
    <source>
        <strain evidence="3 4">H41</strain>
    </source>
</reference>
<name>A0ABS3C2R2_9BACT</name>
<dbReference type="Proteomes" id="UP000664317">
    <property type="component" value="Unassembled WGS sequence"/>
</dbReference>